<comment type="subcellular location">
    <subcellularLocation>
        <location evidence="1">Membrane</location>
        <topology evidence="1">Multi-pass membrane protein</topology>
    </subcellularLocation>
</comment>
<evidence type="ECO:0000256" key="4">
    <source>
        <dbReference type="ARBA" id="ARBA00022989"/>
    </source>
</evidence>
<gene>
    <name evidence="8" type="ORF">DFP94_10530</name>
</gene>
<dbReference type="AlphaFoldDB" id="A0A369BH52"/>
<feature type="transmembrane region" description="Helical" evidence="6">
    <location>
        <begin position="97"/>
        <end position="114"/>
    </location>
</feature>
<dbReference type="InterPro" id="IPR051401">
    <property type="entry name" value="GtrA_CellWall_Glycosyl"/>
</dbReference>
<dbReference type="Pfam" id="PF04138">
    <property type="entry name" value="GtrA_DPMS_TM"/>
    <property type="match status" value="1"/>
</dbReference>
<evidence type="ECO:0000256" key="3">
    <source>
        <dbReference type="ARBA" id="ARBA00022692"/>
    </source>
</evidence>
<dbReference type="RefSeq" id="WP_181873157.1">
    <property type="nucleotide sequence ID" value="NZ_QPJW01000005.1"/>
</dbReference>
<organism evidence="8 9">
    <name type="scientific">Fontibacillus phaseoli</name>
    <dbReference type="NCBI Taxonomy" id="1416533"/>
    <lineage>
        <taxon>Bacteria</taxon>
        <taxon>Bacillati</taxon>
        <taxon>Bacillota</taxon>
        <taxon>Bacilli</taxon>
        <taxon>Bacillales</taxon>
        <taxon>Paenibacillaceae</taxon>
        <taxon>Fontibacillus</taxon>
    </lineage>
</organism>
<evidence type="ECO:0000256" key="2">
    <source>
        <dbReference type="ARBA" id="ARBA00009399"/>
    </source>
</evidence>
<comment type="caution">
    <text evidence="8">The sequence shown here is derived from an EMBL/GenBank/DDBJ whole genome shotgun (WGS) entry which is preliminary data.</text>
</comment>
<name>A0A369BH52_9BACL</name>
<keyword evidence="4 6" id="KW-1133">Transmembrane helix</keyword>
<dbReference type="InterPro" id="IPR007267">
    <property type="entry name" value="GtrA_DPMS_TM"/>
</dbReference>
<keyword evidence="9" id="KW-1185">Reference proteome</keyword>
<dbReference type="Proteomes" id="UP000253090">
    <property type="component" value="Unassembled WGS sequence"/>
</dbReference>
<dbReference type="PANTHER" id="PTHR38459">
    <property type="entry name" value="PROPHAGE BACTOPRENOL-LINKED GLUCOSE TRANSLOCASE HOMOLOG"/>
    <property type="match status" value="1"/>
</dbReference>
<keyword evidence="3 6" id="KW-0812">Transmembrane</keyword>
<evidence type="ECO:0000259" key="7">
    <source>
        <dbReference type="Pfam" id="PF04138"/>
    </source>
</evidence>
<protein>
    <submittedName>
        <fullName evidence="8">Putative flippase GtrA</fullName>
    </submittedName>
</protein>
<reference evidence="8 9" key="1">
    <citation type="submission" date="2018-07" db="EMBL/GenBank/DDBJ databases">
        <title>Genomic Encyclopedia of Type Strains, Phase III (KMG-III): the genomes of soil and plant-associated and newly described type strains.</title>
        <authorList>
            <person name="Whitman W."/>
        </authorList>
    </citation>
    <scope>NUCLEOTIDE SEQUENCE [LARGE SCALE GENOMIC DNA]</scope>
    <source>
        <strain evidence="8 9">CECT 8333</strain>
    </source>
</reference>
<comment type="similarity">
    <text evidence="2">Belongs to the GtrA family.</text>
</comment>
<dbReference type="PANTHER" id="PTHR38459:SF1">
    <property type="entry name" value="PROPHAGE BACTOPRENOL-LINKED GLUCOSE TRANSLOCASE HOMOLOG"/>
    <property type="match status" value="1"/>
</dbReference>
<feature type="transmembrane region" description="Helical" evidence="6">
    <location>
        <begin position="33"/>
        <end position="51"/>
    </location>
</feature>
<dbReference type="EMBL" id="QPJW01000005">
    <property type="protein sequence ID" value="RCX19014.1"/>
    <property type="molecule type" value="Genomic_DNA"/>
</dbReference>
<evidence type="ECO:0000256" key="6">
    <source>
        <dbReference type="SAM" id="Phobius"/>
    </source>
</evidence>
<dbReference type="GO" id="GO:0005886">
    <property type="term" value="C:plasma membrane"/>
    <property type="evidence" value="ECO:0007669"/>
    <property type="project" value="TreeGrafter"/>
</dbReference>
<feature type="transmembrane region" description="Helical" evidence="6">
    <location>
        <begin position="71"/>
        <end position="91"/>
    </location>
</feature>
<keyword evidence="5 6" id="KW-0472">Membrane</keyword>
<evidence type="ECO:0000313" key="8">
    <source>
        <dbReference type="EMBL" id="RCX19014.1"/>
    </source>
</evidence>
<evidence type="ECO:0000313" key="9">
    <source>
        <dbReference type="Proteomes" id="UP000253090"/>
    </source>
</evidence>
<dbReference type="GO" id="GO:0000271">
    <property type="term" value="P:polysaccharide biosynthetic process"/>
    <property type="evidence" value="ECO:0007669"/>
    <property type="project" value="InterPro"/>
</dbReference>
<feature type="transmembrane region" description="Helical" evidence="6">
    <location>
        <begin position="7"/>
        <end position="27"/>
    </location>
</feature>
<proteinExistence type="inferred from homology"/>
<sequence length="130" mass="14840">MNKSVKFIIVGVLNTLVGFVVYAGFIQFVNRNYFIALVFSHIVGVAHSYLWNNKWTFGQKNYQAKSAAKFVVVYIFTFLVNLFLLFILVDTMGTNKLIAQGIALFITTLISFFAHKHWSFQNKSESEGVQ</sequence>
<feature type="domain" description="GtrA/DPMS transmembrane" evidence="7">
    <location>
        <begin position="6"/>
        <end position="120"/>
    </location>
</feature>
<evidence type="ECO:0000256" key="1">
    <source>
        <dbReference type="ARBA" id="ARBA00004141"/>
    </source>
</evidence>
<accession>A0A369BH52</accession>
<evidence type="ECO:0000256" key="5">
    <source>
        <dbReference type="ARBA" id="ARBA00023136"/>
    </source>
</evidence>